<feature type="region of interest" description="Disordered" evidence="4">
    <location>
        <begin position="1"/>
        <end position="67"/>
    </location>
</feature>
<evidence type="ECO:0000313" key="6">
    <source>
        <dbReference type="EMBL" id="MEU7296919.1"/>
    </source>
</evidence>
<evidence type="ECO:0000256" key="2">
    <source>
        <dbReference type="ARBA" id="ARBA00022525"/>
    </source>
</evidence>
<keyword evidence="2" id="KW-0964">Secreted</keyword>
<dbReference type="EMBL" id="JBEZAM010000051">
    <property type="protein sequence ID" value="MEU7296919.1"/>
    <property type="molecule type" value="Genomic_DNA"/>
</dbReference>
<evidence type="ECO:0000259" key="5">
    <source>
        <dbReference type="Pfam" id="PF24517"/>
    </source>
</evidence>
<protein>
    <submittedName>
        <fullName evidence="6">DNRLRE domain-containing protein</fullName>
    </submittedName>
</protein>
<feature type="compositionally biased region" description="Basic and acidic residues" evidence="4">
    <location>
        <begin position="41"/>
        <end position="64"/>
    </location>
</feature>
<reference evidence="6 7" key="1">
    <citation type="submission" date="2024-06" db="EMBL/GenBank/DDBJ databases">
        <title>The Natural Products Discovery Center: Release of the First 8490 Sequenced Strains for Exploring Actinobacteria Biosynthetic Diversity.</title>
        <authorList>
            <person name="Kalkreuter E."/>
            <person name="Kautsar S.A."/>
            <person name="Yang D."/>
            <person name="Bader C.D."/>
            <person name="Teijaro C.N."/>
            <person name="Fluegel L."/>
            <person name="Davis C.M."/>
            <person name="Simpson J.R."/>
            <person name="Lauterbach L."/>
            <person name="Steele A.D."/>
            <person name="Gui C."/>
            <person name="Meng S."/>
            <person name="Li G."/>
            <person name="Viehrig K."/>
            <person name="Ye F."/>
            <person name="Su P."/>
            <person name="Kiefer A.F."/>
            <person name="Nichols A."/>
            <person name="Cepeda A.J."/>
            <person name="Yan W."/>
            <person name="Fan B."/>
            <person name="Jiang Y."/>
            <person name="Adhikari A."/>
            <person name="Zheng C.-J."/>
            <person name="Schuster L."/>
            <person name="Cowan T.M."/>
            <person name="Smanski M.J."/>
            <person name="Chevrette M.G."/>
            <person name="De Carvalho L.P.S."/>
            <person name="Shen B."/>
        </authorList>
    </citation>
    <scope>NUCLEOTIDE SEQUENCE [LARGE SCALE GENOMIC DNA]</scope>
    <source>
        <strain evidence="6 7">NPDC045705</strain>
    </source>
</reference>
<organism evidence="6 7">
    <name type="scientific">Streptomyces exfoliatus</name>
    <name type="common">Streptomyces hydrogenans</name>
    <dbReference type="NCBI Taxonomy" id="1905"/>
    <lineage>
        <taxon>Bacteria</taxon>
        <taxon>Bacillati</taxon>
        <taxon>Actinomycetota</taxon>
        <taxon>Actinomycetes</taxon>
        <taxon>Kitasatosporales</taxon>
        <taxon>Streptomycetaceae</taxon>
        <taxon>Streptomyces</taxon>
    </lineage>
</organism>
<evidence type="ECO:0000256" key="4">
    <source>
        <dbReference type="SAM" id="MobiDB-lite"/>
    </source>
</evidence>
<comment type="caution">
    <text evidence="6">The sequence shown here is derived from an EMBL/GenBank/DDBJ whole genome shotgun (WGS) entry which is preliminary data.</text>
</comment>
<dbReference type="NCBIfam" id="NF033679">
    <property type="entry name" value="DNRLRE_dom"/>
    <property type="match status" value="1"/>
</dbReference>
<evidence type="ECO:0000256" key="3">
    <source>
        <dbReference type="ARBA" id="ARBA00022729"/>
    </source>
</evidence>
<feature type="domain" description="Carbohydrate-binding module family 96" evidence="5">
    <location>
        <begin position="314"/>
        <end position="419"/>
    </location>
</feature>
<keyword evidence="7" id="KW-1185">Reference proteome</keyword>
<sequence>MVSAVAGTLLPQVAYAAPPPGPPGQDDGKGVFETALGWFSDDERQDVKPPSDDRPEIPSREKLPVGKAAAKPKRVAELTGKRSANARYWMLSDGRVQAEVSAVPTGYREGASWKDVDPTVTAGKTAGFPFTNTTNVARSSFGTDAERLLRFEAGGHTVTLGLEGAGKLAPVAKGDTVTYKDAVRGADLSYVVGPGRVKENIVLDRKPAGPVSFTFTLDAGGLTPKANKDGSISFFGEGADPVLVIPAAFMTDARKDAKAPYGSGYSSAVQQKLTKAGKGWTLTVTPDAKWLAAPERRYPVTIDPTISIAPTPSTAQDVMISSDGPTTNYKDNWRLSVGNTSTGASRALLRFPVGSIPAGTKIDSADLKLYFDQFHTTGDTEVQLEAHRATSAWSEETATWSSASTFTGELSGTSVVVDNGEAGRTAAVGAWPASGNTAYTQYAVNQTYMYNKDAVAGDTYSWQP</sequence>
<name>A0ABV3D350_STREX</name>
<dbReference type="RefSeq" id="WP_359213597.1">
    <property type="nucleotide sequence ID" value="NZ_JBEZAM010000051.1"/>
</dbReference>
<feature type="non-terminal residue" evidence="6">
    <location>
        <position position="464"/>
    </location>
</feature>
<comment type="subcellular location">
    <subcellularLocation>
        <location evidence="1">Secreted</location>
    </subcellularLocation>
</comment>
<evidence type="ECO:0000256" key="1">
    <source>
        <dbReference type="ARBA" id="ARBA00004613"/>
    </source>
</evidence>
<dbReference type="Pfam" id="PF24517">
    <property type="entry name" value="CBM96"/>
    <property type="match status" value="1"/>
</dbReference>
<proteinExistence type="predicted"/>
<dbReference type="InterPro" id="IPR055372">
    <property type="entry name" value="CBM96"/>
</dbReference>
<evidence type="ECO:0000313" key="7">
    <source>
        <dbReference type="Proteomes" id="UP001551210"/>
    </source>
</evidence>
<dbReference type="Proteomes" id="UP001551210">
    <property type="component" value="Unassembled WGS sequence"/>
</dbReference>
<accession>A0ABV3D350</accession>
<keyword evidence="3" id="KW-0732">Signal</keyword>
<gene>
    <name evidence="6" type="ORF">AB0A76_27580</name>
</gene>